<feature type="binding site" description="axial binding residue" evidence="8">
    <location>
        <position position="518"/>
    </location>
    <ligand>
        <name>heme</name>
        <dbReference type="ChEBI" id="CHEBI:30413"/>
    </ligand>
    <ligandPart>
        <name>Fe</name>
        <dbReference type="ChEBI" id="CHEBI:18248"/>
    </ligandPart>
</feature>
<dbReference type="PROSITE" id="PS00086">
    <property type="entry name" value="CYTOCHROME_P450"/>
    <property type="match status" value="1"/>
</dbReference>
<evidence type="ECO:0000256" key="6">
    <source>
        <dbReference type="ARBA" id="ARBA00023004"/>
    </source>
</evidence>
<dbReference type="Pfam" id="PF00067">
    <property type="entry name" value="p450"/>
    <property type="match status" value="1"/>
</dbReference>
<reference evidence="11" key="1">
    <citation type="journal article" date="2021" name="New Phytol.">
        <title>Evolutionary innovations through gain and loss of genes in the ectomycorrhizal Boletales.</title>
        <authorList>
            <person name="Wu G."/>
            <person name="Miyauchi S."/>
            <person name="Morin E."/>
            <person name="Kuo A."/>
            <person name="Drula E."/>
            <person name="Varga T."/>
            <person name="Kohler A."/>
            <person name="Feng B."/>
            <person name="Cao Y."/>
            <person name="Lipzen A."/>
            <person name="Daum C."/>
            <person name="Hundley H."/>
            <person name="Pangilinan J."/>
            <person name="Johnson J."/>
            <person name="Barry K."/>
            <person name="LaButti K."/>
            <person name="Ng V."/>
            <person name="Ahrendt S."/>
            <person name="Min B."/>
            <person name="Choi I.G."/>
            <person name="Park H."/>
            <person name="Plett J.M."/>
            <person name="Magnuson J."/>
            <person name="Spatafora J.W."/>
            <person name="Nagy L.G."/>
            <person name="Henrissat B."/>
            <person name="Grigoriev I.V."/>
            <person name="Yang Z.L."/>
            <person name="Xu J."/>
            <person name="Martin F.M."/>
        </authorList>
    </citation>
    <scope>NUCLEOTIDE SEQUENCE</scope>
    <source>
        <strain evidence="11">KKN 215</strain>
    </source>
</reference>
<name>A0A8K0XTZ8_9AGAR</name>
<gene>
    <name evidence="11" type="ORF">BXZ70DRAFT_886944</name>
</gene>
<evidence type="ECO:0000256" key="4">
    <source>
        <dbReference type="ARBA" id="ARBA00022723"/>
    </source>
</evidence>
<dbReference type="GO" id="GO:0016705">
    <property type="term" value="F:oxidoreductase activity, acting on paired donors, with incorporation or reduction of molecular oxygen"/>
    <property type="evidence" value="ECO:0007669"/>
    <property type="project" value="InterPro"/>
</dbReference>
<dbReference type="InterPro" id="IPR002401">
    <property type="entry name" value="Cyt_P450_E_grp-I"/>
</dbReference>
<feature type="transmembrane region" description="Helical" evidence="10">
    <location>
        <begin position="37"/>
        <end position="57"/>
    </location>
</feature>
<evidence type="ECO:0000256" key="7">
    <source>
        <dbReference type="ARBA" id="ARBA00023033"/>
    </source>
</evidence>
<dbReference type="AlphaFoldDB" id="A0A8K0XTZ8"/>
<comment type="caution">
    <text evidence="11">The sequence shown here is derived from an EMBL/GenBank/DDBJ whole genome shotgun (WGS) entry which is preliminary data.</text>
</comment>
<evidence type="ECO:0000256" key="9">
    <source>
        <dbReference type="RuleBase" id="RU000461"/>
    </source>
</evidence>
<dbReference type="PANTHER" id="PTHR24287:SF1">
    <property type="entry name" value="P450, PUTATIVE (EUROFUNG)-RELATED"/>
    <property type="match status" value="1"/>
</dbReference>
<comment type="similarity">
    <text evidence="2 9">Belongs to the cytochrome P450 family.</text>
</comment>
<dbReference type="InterPro" id="IPR001128">
    <property type="entry name" value="Cyt_P450"/>
</dbReference>
<dbReference type="PRINTS" id="PR00385">
    <property type="entry name" value="P450"/>
</dbReference>
<dbReference type="Gene3D" id="1.10.630.10">
    <property type="entry name" value="Cytochrome P450"/>
    <property type="match status" value="1"/>
</dbReference>
<dbReference type="EMBL" id="JAEVFJ010000004">
    <property type="protein sequence ID" value="KAH8105405.1"/>
    <property type="molecule type" value="Genomic_DNA"/>
</dbReference>
<dbReference type="InterPro" id="IPR036396">
    <property type="entry name" value="Cyt_P450_sf"/>
</dbReference>
<dbReference type="PANTHER" id="PTHR24287">
    <property type="entry name" value="P450, PUTATIVE (EUROFUNG)-RELATED"/>
    <property type="match status" value="1"/>
</dbReference>
<dbReference type="PRINTS" id="PR00463">
    <property type="entry name" value="EP450I"/>
</dbReference>
<keyword evidence="3 8" id="KW-0349">Heme</keyword>
<dbReference type="InterPro" id="IPR017972">
    <property type="entry name" value="Cyt_P450_CS"/>
</dbReference>
<evidence type="ECO:0000256" key="5">
    <source>
        <dbReference type="ARBA" id="ARBA00023002"/>
    </source>
</evidence>
<keyword evidence="4 8" id="KW-0479">Metal-binding</keyword>
<keyword evidence="10" id="KW-0472">Membrane</keyword>
<keyword evidence="7 9" id="KW-0503">Monooxygenase</keyword>
<protein>
    <submittedName>
        <fullName evidence="11">Cytochrome P450</fullName>
    </submittedName>
</protein>
<evidence type="ECO:0000256" key="10">
    <source>
        <dbReference type="SAM" id="Phobius"/>
    </source>
</evidence>
<feature type="transmembrane region" description="Helical" evidence="10">
    <location>
        <begin position="12"/>
        <end position="31"/>
    </location>
</feature>
<dbReference type="Proteomes" id="UP000813824">
    <property type="component" value="Unassembled WGS sequence"/>
</dbReference>
<dbReference type="GO" id="GO:0020037">
    <property type="term" value="F:heme binding"/>
    <property type="evidence" value="ECO:0007669"/>
    <property type="project" value="InterPro"/>
</dbReference>
<keyword evidence="12" id="KW-1185">Reference proteome</keyword>
<evidence type="ECO:0000256" key="8">
    <source>
        <dbReference type="PIRSR" id="PIRSR602401-1"/>
    </source>
</evidence>
<evidence type="ECO:0000313" key="12">
    <source>
        <dbReference type="Proteomes" id="UP000813824"/>
    </source>
</evidence>
<evidence type="ECO:0000256" key="3">
    <source>
        <dbReference type="ARBA" id="ARBA00022617"/>
    </source>
</evidence>
<organism evidence="11 12">
    <name type="scientific">Cristinia sonorae</name>
    <dbReference type="NCBI Taxonomy" id="1940300"/>
    <lineage>
        <taxon>Eukaryota</taxon>
        <taxon>Fungi</taxon>
        <taxon>Dikarya</taxon>
        <taxon>Basidiomycota</taxon>
        <taxon>Agaricomycotina</taxon>
        <taxon>Agaricomycetes</taxon>
        <taxon>Agaricomycetidae</taxon>
        <taxon>Agaricales</taxon>
        <taxon>Pleurotineae</taxon>
        <taxon>Stephanosporaceae</taxon>
        <taxon>Cristinia</taxon>
    </lineage>
</organism>
<keyword evidence="6 8" id="KW-0408">Iron</keyword>
<sequence>MPQHPFSRYRLRILQDFVRIFVFPILLLSLAFKATGIRLGLLAVPVHFAFIVLCAFARDWYGQLLQRQEAYKMGGRVVPQVKGKWPGNIDVMLRIKNAAHNDYLCQGFLDLFQEYQSTTLNLRILGADLMITMDEEHIKFLSATGFNHFWRGRRQKERMETFLGAGIFNRDDDSWKVHRSMARPFFSRDRVTDFELFERHSDKALSVISSLASAKAPIEVQDLFARYTLDTAAEALFGERIDSMNGTLPVPGQTSMSAKGSLTTDDFGAFAQAFEMAQEVIVGRTHKGYFWPALQLFKDDVQPHMEVIDKWIEPIIARVLSNKAQMRKAGLSTKVEHSTFLEYLAENTEDPQVIKDQLLNVLLAGRDTTAALLTFVTYMMAMHPEVARKMRAEVLQHIGEHNAPTCEAIKSLRYMHAVINETLRLFPPVPQNIRECRDEPIVFPQSDATFPTSADEPSLYVPANTPILFVPMWTQRNPVHWGPDADVFDPDRWLDERLSRFVENPMIFTPFGAGPRICIGQSYARNETSYFLVRLLQQFDTFTLAPEFQPEGSLPPSEWKNGSGRKRIEQIRPAYALTLYVKGGLWMRFGRASDSDS</sequence>
<evidence type="ECO:0000256" key="1">
    <source>
        <dbReference type="ARBA" id="ARBA00001971"/>
    </source>
</evidence>
<dbReference type="SUPFAM" id="SSF48264">
    <property type="entry name" value="Cytochrome P450"/>
    <property type="match status" value="1"/>
</dbReference>
<evidence type="ECO:0000313" key="11">
    <source>
        <dbReference type="EMBL" id="KAH8105405.1"/>
    </source>
</evidence>
<dbReference type="InterPro" id="IPR047146">
    <property type="entry name" value="Cyt_P450_E_CYP52_fungi"/>
</dbReference>
<keyword evidence="10" id="KW-1133">Transmembrane helix</keyword>
<keyword evidence="5 9" id="KW-0560">Oxidoreductase</keyword>
<dbReference type="GO" id="GO:0004497">
    <property type="term" value="F:monooxygenase activity"/>
    <property type="evidence" value="ECO:0007669"/>
    <property type="project" value="UniProtKB-KW"/>
</dbReference>
<comment type="cofactor">
    <cofactor evidence="1 8">
        <name>heme</name>
        <dbReference type="ChEBI" id="CHEBI:30413"/>
    </cofactor>
</comment>
<proteinExistence type="inferred from homology"/>
<evidence type="ECO:0000256" key="2">
    <source>
        <dbReference type="ARBA" id="ARBA00010617"/>
    </source>
</evidence>
<dbReference type="OrthoDB" id="1470350at2759"/>
<accession>A0A8K0XTZ8</accession>
<dbReference type="GO" id="GO:0005506">
    <property type="term" value="F:iron ion binding"/>
    <property type="evidence" value="ECO:0007669"/>
    <property type="project" value="InterPro"/>
</dbReference>
<keyword evidence="10" id="KW-0812">Transmembrane</keyword>